<evidence type="ECO:0000256" key="2">
    <source>
        <dbReference type="ARBA" id="ARBA00022630"/>
    </source>
</evidence>
<dbReference type="PANTHER" id="PTHR43104:SF2">
    <property type="entry name" value="L-2-HYDROXYGLUTARATE DEHYDROGENASE, MITOCHONDRIAL"/>
    <property type="match status" value="1"/>
</dbReference>
<proteinExistence type="inferred from homology"/>
<dbReference type="SUPFAM" id="SSF51905">
    <property type="entry name" value="FAD/NAD(P)-binding domain"/>
    <property type="match status" value="1"/>
</dbReference>
<accession>A0A382H7P0</accession>
<keyword evidence="3" id="KW-0274">FAD</keyword>
<dbReference type="GO" id="GO:0005737">
    <property type="term" value="C:cytoplasm"/>
    <property type="evidence" value="ECO:0007669"/>
    <property type="project" value="TreeGrafter"/>
</dbReference>
<keyword evidence="2" id="KW-0285">Flavoprotein</keyword>
<dbReference type="Gene3D" id="3.30.9.10">
    <property type="entry name" value="D-Amino Acid Oxidase, subunit A, domain 2"/>
    <property type="match status" value="1"/>
</dbReference>
<evidence type="ECO:0000256" key="1">
    <source>
        <dbReference type="ARBA" id="ARBA00001974"/>
    </source>
</evidence>
<dbReference type="Gene3D" id="3.50.50.60">
    <property type="entry name" value="FAD/NAD(P)-binding domain"/>
    <property type="match status" value="1"/>
</dbReference>
<dbReference type="Pfam" id="PF01266">
    <property type="entry name" value="DAO"/>
    <property type="match status" value="1"/>
</dbReference>
<feature type="domain" description="FAD dependent oxidoreductase" evidence="6">
    <location>
        <begin position="5"/>
        <end position="272"/>
    </location>
</feature>
<feature type="non-terminal residue" evidence="7">
    <location>
        <position position="280"/>
    </location>
</feature>
<organism evidence="7">
    <name type="scientific">marine metagenome</name>
    <dbReference type="NCBI Taxonomy" id="408172"/>
    <lineage>
        <taxon>unclassified sequences</taxon>
        <taxon>metagenomes</taxon>
        <taxon>ecological metagenomes</taxon>
    </lineage>
</organism>
<comment type="similarity">
    <text evidence="5">Belongs to the L2HGDH family.</text>
</comment>
<evidence type="ECO:0000256" key="3">
    <source>
        <dbReference type="ARBA" id="ARBA00022827"/>
    </source>
</evidence>
<dbReference type="AlphaFoldDB" id="A0A382H7P0"/>
<evidence type="ECO:0000259" key="6">
    <source>
        <dbReference type="Pfam" id="PF01266"/>
    </source>
</evidence>
<protein>
    <recommendedName>
        <fullName evidence="6">FAD dependent oxidoreductase domain-containing protein</fullName>
    </recommendedName>
</protein>
<evidence type="ECO:0000313" key="7">
    <source>
        <dbReference type="EMBL" id="SVB83306.1"/>
    </source>
</evidence>
<dbReference type="PANTHER" id="PTHR43104">
    <property type="entry name" value="L-2-HYDROXYGLUTARATE DEHYDROGENASE, MITOCHONDRIAL"/>
    <property type="match status" value="1"/>
</dbReference>
<dbReference type="InterPro" id="IPR036188">
    <property type="entry name" value="FAD/NAD-bd_sf"/>
</dbReference>
<dbReference type="EMBL" id="UINC01059653">
    <property type="protein sequence ID" value="SVB83306.1"/>
    <property type="molecule type" value="Genomic_DNA"/>
</dbReference>
<reference evidence="7" key="1">
    <citation type="submission" date="2018-05" db="EMBL/GenBank/DDBJ databases">
        <authorList>
            <person name="Lanie J.A."/>
            <person name="Ng W.-L."/>
            <person name="Kazmierczak K.M."/>
            <person name="Andrzejewski T.M."/>
            <person name="Davidsen T.M."/>
            <person name="Wayne K.J."/>
            <person name="Tettelin H."/>
            <person name="Glass J.I."/>
            <person name="Rusch D."/>
            <person name="Podicherti R."/>
            <person name="Tsui H.-C.T."/>
            <person name="Winkler M.E."/>
        </authorList>
    </citation>
    <scope>NUCLEOTIDE SEQUENCE</scope>
</reference>
<keyword evidence="4" id="KW-0560">Oxidoreductase</keyword>
<dbReference type="InterPro" id="IPR006076">
    <property type="entry name" value="FAD-dep_OxRdtase"/>
</dbReference>
<evidence type="ECO:0000256" key="4">
    <source>
        <dbReference type="ARBA" id="ARBA00023002"/>
    </source>
</evidence>
<evidence type="ECO:0000256" key="5">
    <source>
        <dbReference type="ARBA" id="ARBA00037941"/>
    </source>
</evidence>
<dbReference type="GO" id="GO:0047545">
    <property type="term" value="F:(S)-2-hydroxyglutarate dehydrogenase activity"/>
    <property type="evidence" value="ECO:0007669"/>
    <property type="project" value="TreeGrafter"/>
</dbReference>
<dbReference type="NCBIfam" id="NF008726">
    <property type="entry name" value="PRK11728.1"/>
    <property type="match status" value="1"/>
</dbReference>
<comment type="cofactor">
    <cofactor evidence="1">
        <name>FAD</name>
        <dbReference type="ChEBI" id="CHEBI:57692"/>
    </cofactor>
</comment>
<gene>
    <name evidence="7" type="ORF">METZ01_LOCUS236160</name>
</gene>
<name>A0A382H7P0_9ZZZZ</name>
<sequence>MKDFDITIIGGGIVGLATAMYAQNKYPKKSIAVFEKESSLAKHQTGNNSGVIHAGIYYQPDSQKAKFCWPGSLLLRKFCDENNIEYELCGKLIVASDESEINSLDNLYERGKNNGVDGLQLVDETKINELEPYVKGVKGLWSPNTGIVDYIKLTEAYAKIFKSKDGQICKNTKLLSILSNTNDLILETNNGDYSTKYLINCAGLHADRIAKMMKLDTDVRIVPFRGEYFTLTDDAKKMVNGLIYPVPDPDLPFLGVHFTKRINNEVEAGPNAVMAYSREG</sequence>